<dbReference type="AlphaFoldDB" id="A0A930BRZ2"/>
<proteinExistence type="predicted"/>
<organism evidence="1 2">
    <name type="scientific">Dechloromonas agitata</name>
    <dbReference type="NCBI Taxonomy" id="73030"/>
    <lineage>
        <taxon>Bacteria</taxon>
        <taxon>Pseudomonadati</taxon>
        <taxon>Pseudomonadota</taxon>
        <taxon>Betaproteobacteria</taxon>
        <taxon>Rhodocyclales</taxon>
        <taxon>Azonexaceae</taxon>
        <taxon>Dechloromonas</taxon>
    </lineage>
</organism>
<accession>A0A930BRZ2</accession>
<comment type="caution">
    <text evidence="1">The sequence shown here is derived from an EMBL/GenBank/DDBJ whole genome shotgun (WGS) entry which is preliminary data.</text>
</comment>
<name>A0A930BRZ2_9RHOO</name>
<evidence type="ECO:0000313" key="1">
    <source>
        <dbReference type="EMBL" id="MBF1165023.1"/>
    </source>
</evidence>
<dbReference type="EMBL" id="JABZMI010000141">
    <property type="protein sequence ID" value="MBF1165023.1"/>
    <property type="molecule type" value="Genomic_DNA"/>
</dbReference>
<reference evidence="1" key="1">
    <citation type="submission" date="2020-04" db="EMBL/GenBank/DDBJ databases">
        <title>Deep metagenomics examines the oral microbiome during advanced dental caries in children, revealing novel taxa and co-occurrences with host molecules.</title>
        <authorList>
            <person name="Baker J.L."/>
            <person name="Morton J.T."/>
            <person name="Dinis M."/>
            <person name="Alvarez R."/>
            <person name="Tran N.C."/>
            <person name="Knight R."/>
            <person name="Edlund A."/>
        </authorList>
    </citation>
    <scope>NUCLEOTIDE SEQUENCE</scope>
    <source>
        <strain evidence="1">JCVI_32_bin.24</strain>
    </source>
</reference>
<gene>
    <name evidence="1" type="ORF">HXL68_08270</name>
</gene>
<dbReference type="Proteomes" id="UP000718593">
    <property type="component" value="Unassembled WGS sequence"/>
</dbReference>
<sequence length="67" mass="7814">MTDEQIRDSIRLGVPFFGITERGEMMARYLPYGPVFKWSSNQIVPTPLQGSDLLWWLKASDEEDHQE</sequence>
<evidence type="ECO:0000313" key="2">
    <source>
        <dbReference type="Proteomes" id="UP000718593"/>
    </source>
</evidence>
<dbReference type="RefSeq" id="WP_027456905.1">
    <property type="nucleotide sequence ID" value="NZ_JARBJQ010000013.1"/>
</dbReference>
<protein>
    <submittedName>
        <fullName evidence="1">Uncharacterized protein</fullName>
    </submittedName>
</protein>